<reference evidence="3" key="1">
    <citation type="submission" date="2011-03" db="EMBL/GenBank/DDBJ databases">
        <authorList>
            <person name="Voget S."/>
            <person name="Streit W.R."/>
            <person name="Jaeger K.E."/>
            <person name="Daniel R."/>
        </authorList>
    </citation>
    <scope>NUCLEOTIDE SEQUENCE [LARGE SCALE GENOMIC DNA]</scope>
    <source>
        <strain evidence="3">PG1</strain>
    </source>
</reference>
<keyword evidence="1" id="KW-1133">Transmembrane helix</keyword>
<sequence>MSIATIVRRWLAARLAAAQTAGVAARGGRASRGTRAPFARPLRWRAPWLPWQLLSWLLTSLLAPPFWAIGTLLLINPDSDQPFFWAAAMAIVPVANGIAIVATNQRHHQAPFTARRPAAANLFVIGLAVACGLFALLLWASHSSEELIGLLSVAADGAGGIAFAARIVLLVGGFGIASSLHASLLHAWLAFDE</sequence>
<feature type="transmembrane region" description="Helical" evidence="1">
    <location>
        <begin position="54"/>
        <end position="75"/>
    </location>
</feature>
<organism evidence="2 3">
    <name type="scientific">Burkholderia plantarii</name>
    <dbReference type="NCBI Taxonomy" id="41899"/>
    <lineage>
        <taxon>Bacteria</taxon>
        <taxon>Pseudomonadati</taxon>
        <taxon>Pseudomonadota</taxon>
        <taxon>Betaproteobacteria</taxon>
        <taxon>Burkholderiales</taxon>
        <taxon>Burkholderiaceae</taxon>
        <taxon>Burkholderia</taxon>
    </lineage>
</organism>
<evidence type="ECO:0008006" key="4">
    <source>
        <dbReference type="Google" id="ProtNLM"/>
    </source>
</evidence>
<dbReference type="KEGG" id="bgp:BGL_2c19740"/>
<feature type="transmembrane region" description="Helical" evidence="1">
    <location>
        <begin position="122"/>
        <end position="140"/>
    </location>
</feature>
<evidence type="ECO:0000256" key="1">
    <source>
        <dbReference type="SAM" id="Phobius"/>
    </source>
</evidence>
<dbReference type="KEGG" id="bpla:bpln_2g20030"/>
<dbReference type="HOGENOM" id="CLU_1425581_0_0_4"/>
<dbReference type="AlphaFoldDB" id="A0A0B6S2Z6"/>
<accession>A0A0B6S2Z6</accession>
<keyword evidence="1" id="KW-0812">Transmembrane</keyword>
<evidence type="ECO:0000313" key="2">
    <source>
        <dbReference type="EMBL" id="AJK50038.1"/>
    </source>
</evidence>
<dbReference type="OrthoDB" id="8970555at2"/>
<keyword evidence="3" id="KW-1185">Reference proteome</keyword>
<name>A0A0B6S2Z6_BURPL</name>
<proteinExistence type="predicted"/>
<feature type="transmembrane region" description="Helical" evidence="1">
    <location>
        <begin position="82"/>
        <end position="102"/>
    </location>
</feature>
<protein>
    <recommendedName>
        <fullName evidence="4">Transmembrane protein</fullName>
    </recommendedName>
</protein>
<dbReference type="RefSeq" id="WP_042629531.1">
    <property type="nucleotide sequence ID" value="NZ_BSTO01000016.1"/>
</dbReference>
<keyword evidence="1" id="KW-0472">Membrane</keyword>
<evidence type="ECO:0000313" key="3">
    <source>
        <dbReference type="Proteomes" id="UP000031838"/>
    </source>
</evidence>
<dbReference type="Proteomes" id="UP000031838">
    <property type="component" value="Chromosome 2"/>
</dbReference>
<reference evidence="2 3" key="2">
    <citation type="journal article" date="2016" name="Appl. Microbiol. Biotechnol.">
        <title>Mutations improving production and secretion of extracellular lipase by Burkholderia glumae PG1.</title>
        <authorList>
            <person name="Knapp A."/>
            <person name="Voget S."/>
            <person name="Gao R."/>
            <person name="Zaburannyi N."/>
            <person name="Krysciak D."/>
            <person name="Breuer M."/>
            <person name="Hauer B."/>
            <person name="Streit W.R."/>
            <person name="Muller R."/>
            <person name="Daniel R."/>
            <person name="Jaeger K.E."/>
        </authorList>
    </citation>
    <scope>NUCLEOTIDE SEQUENCE [LARGE SCALE GENOMIC DNA]</scope>
    <source>
        <strain evidence="2 3">PG1</strain>
    </source>
</reference>
<gene>
    <name evidence="2" type="ORF">BGL_2c19740</name>
</gene>
<dbReference type="EMBL" id="CP002581">
    <property type="protein sequence ID" value="AJK50038.1"/>
    <property type="molecule type" value="Genomic_DNA"/>
</dbReference>